<dbReference type="PROSITE" id="PS51257">
    <property type="entry name" value="PROKAR_LIPOPROTEIN"/>
    <property type="match status" value="1"/>
</dbReference>
<accession>A0AAT9FRU6</accession>
<sequence>MKHLSLALTLTLLSALLLGCGMKKPLEERLWEDSENCLVFDYEDFGPSVLTYTSLGKPFLTEDNRSGKPELAKDRIRIVVKAAGYIEAQRAMHEQAGRHEPGYEYRYVWYYNVLSVLDDVLAEPKLPEKYKTRVAATKAKILEEMGDGDEVRERISPLRDEIDAAVKTMGRDAINKAREFQVKAGPGV</sequence>
<dbReference type="AlphaFoldDB" id="A0AAT9FRU6"/>
<reference evidence="1" key="1">
    <citation type="submission" date="2024-07" db="EMBL/GenBank/DDBJ databases">
        <title>Complete genome sequence of Verrucomicrobiaceae bacterium NT6N.</title>
        <authorList>
            <person name="Huang C."/>
            <person name="Takami H."/>
            <person name="Hamasaki K."/>
        </authorList>
    </citation>
    <scope>NUCLEOTIDE SEQUENCE</scope>
    <source>
        <strain evidence="1">NT6N</strain>
    </source>
</reference>
<name>A0AAT9FRU6_9BACT</name>
<organism evidence="1">
    <name type="scientific">Oceaniferula spumae</name>
    <dbReference type="NCBI Taxonomy" id="2979115"/>
    <lineage>
        <taxon>Bacteria</taxon>
        <taxon>Pseudomonadati</taxon>
        <taxon>Verrucomicrobiota</taxon>
        <taxon>Verrucomicrobiia</taxon>
        <taxon>Verrucomicrobiales</taxon>
        <taxon>Verrucomicrobiaceae</taxon>
        <taxon>Oceaniferula</taxon>
    </lineage>
</organism>
<protein>
    <submittedName>
        <fullName evidence="1">Uncharacterized protein</fullName>
    </submittedName>
</protein>
<proteinExistence type="predicted"/>
<dbReference type="EMBL" id="AP026866">
    <property type="protein sequence ID" value="BDS08612.1"/>
    <property type="molecule type" value="Genomic_DNA"/>
</dbReference>
<dbReference type="KEGG" id="osu:NT6N_36520"/>
<evidence type="ECO:0000313" key="1">
    <source>
        <dbReference type="EMBL" id="BDS08612.1"/>
    </source>
</evidence>
<gene>
    <name evidence="1" type="ORF">NT6N_36520</name>
</gene>